<dbReference type="GO" id="GO:0004197">
    <property type="term" value="F:cysteine-type endopeptidase activity"/>
    <property type="evidence" value="ECO:0007669"/>
    <property type="project" value="InterPro"/>
</dbReference>
<comment type="similarity">
    <text evidence="1">Belongs to the peptidase C14B family.</text>
</comment>
<keyword evidence="4" id="KW-0378">Hydrolase</keyword>
<evidence type="ECO:0000256" key="2">
    <source>
        <dbReference type="SAM" id="MobiDB-lite"/>
    </source>
</evidence>
<name>A0A9W8DSY1_9FUNG</name>
<evidence type="ECO:0000313" key="4">
    <source>
        <dbReference type="EMBL" id="KAJ1921589.1"/>
    </source>
</evidence>
<sequence length="553" mass="62638">MVNPINAASSGIIRIKQKSLTPLLLSEFSMNNNNNIHKRDTGAYLLRPPLSATLSQAHYCTLGNSSDKCEKPNVKLNPEQNIMLRKWKEFQNGISRDVSRGYQVDVIQPNNPGLYHLPLQSYYHWLPRNGGEYYHQKYYNYGQGYSNNAGAQFYPYYYSVPGGPPSVPDNEDERYRNSGMVVVSKPESTIHPTPHQISQQRQQKPQEPVTQSSSYLGSNSGYIGSIERKVDSYGRVLPVKRALLVGINYKQTQNVLNGCVNDVHHIKKFLIEHFEFKPNDVVILTDDQQDNVNRLPTHDNIIKGMKWLVHGSMEHDSFFFHYSGHGVLKQVKKASKGQDSGLIGSLLSSGERVPAICPMDFDRVTHRNVIDAFAINKLMVSEVHSKAHLTSIFDCCHSASMMALPYRFNTRGEQKNKSDLEIAGKSLLSSVEYYLLNDLSQAIDCLQESISMFYNGRKRLEEARETRSSKANIVMFSGCKDREKSHDTKASDGSTIYGAMTKAFVESMDDKPDQSYLELLIDIRRRLRLKKYPQTPQISASNGLFDVHGTFVM</sequence>
<organism evidence="4 5">
    <name type="scientific">Mycoemilia scoparia</name>
    <dbReference type="NCBI Taxonomy" id="417184"/>
    <lineage>
        <taxon>Eukaryota</taxon>
        <taxon>Fungi</taxon>
        <taxon>Fungi incertae sedis</taxon>
        <taxon>Zoopagomycota</taxon>
        <taxon>Kickxellomycotina</taxon>
        <taxon>Kickxellomycetes</taxon>
        <taxon>Kickxellales</taxon>
        <taxon>Kickxellaceae</taxon>
        <taxon>Mycoemilia</taxon>
    </lineage>
</organism>
<reference evidence="4" key="1">
    <citation type="submission" date="2022-07" db="EMBL/GenBank/DDBJ databases">
        <title>Phylogenomic reconstructions and comparative analyses of Kickxellomycotina fungi.</title>
        <authorList>
            <person name="Reynolds N.K."/>
            <person name="Stajich J.E."/>
            <person name="Barry K."/>
            <person name="Grigoriev I.V."/>
            <person name="Crous P."/>
            <person name="Smith M.E."/>
        </authorList>
    </citation>
    <scope>NUCLEOTIDE SEQUENCE</scope>
    <source>
        <strain evidence="4">NBRC 100468</strain>
    </source>
</reference>
<dbReference type="OrthoDB" id="3223806at2759"/>
<keyword evidence="5" id="KW-1185">Reference proteome</keyword>
<accession>A0A9W8DSY1</accession>
<protein>
    <submittedName>
        <fullName evidence="4">Ca(2+)-dependent cysteine protease</fullName>
    </submittedName>
</protein>
<evidence type="ECO:0000256" key="1">
    <source>
        <dbReference type="ARBA" id="ARBA00009005"/>
    </source>
</evidence>
<dbReference type="EMBL" id="JANBPU010000004">
    <property type="protein sequence ID" value="KAJ1921589.1"/>
    <property type="molecule type" value="Genomic_DNA"/>
</dbReference>
<dbReference type="InterPro" id="IPR011600">
    <property type="entry name" value="Pept_C14_caspase"/>
</dbReference>
<dbReference type="AlphaFoldDB" id="A0A9W8DSY1"/>
<evidence type="ECO:0000259" key="3">
    <source>
        <dbReference type="Pfam" id="PF00656"/>
    </source>
</evidence>
<dbReference type="PANTHER" id="PTHR48104">
    <property type="entry name" value="METACASPASE-4"/>
    <property type="match status" value="1"/>
</dbReference>
<dbReference type="PANTHER" id="PTHR48104:SF30">
    <property type="entry name" value="METACASPASE-1"/>
    <property type="match status" value="1"/>
</dbReference>
<dbReference type="Gene3D" id="3.40.50.12660">
    <property type="match status" value="2"/>
</dbReference>
<evidence type="ECO:0000313" key="5">
    <source>
        <dbReference type="Proteomes" id="UP001150538"/>
    </source>
</evidence>
<dbReference type="Proteomes" id="UP001150538">
    <property type="component" value="Unassembled WGS sequence"/>
</dbReference>
<dbReference type="GO" id="GO:0005737">
    <property type="term" value="C:cytoplasm"/>
    <property type="evidence" value="ECO:0007669"/>
    <property type="project" value="TreeGrafter"/>
</dbReference>
<feature type="domain" description="Peptidase C14 caspase" evidence="3">
    <location>
        <begin position="240"/>
        <end position="541"/>
    </location>
</feature>
<keyword evidence="4" id="KW-0645">Protease</keyword>
<gene>
    <name evidence="4" type="primary">MCA1_1</name>
    <name evidence="4" type="ORF">H4219_000627</name>
</gene>
<comment type="caution">
    <text evidence="4">The sequence shown here is derived from an EMBL/GenBank/DDBJ whole genome shotgun (WGS) entry which is preliminary data.</text>
</comment>
<dbReference type="Pfam" id="PF00656">
    <property type="entry name" value="Peptidase_C14"/>
    <property type="match status" value="1"/>
</dbReference>
<feature type="compositionally biased region" description="Polar residues" evidence="2">
    <location>
        <begin position="186"/>
        <end position="216"/>
    </location>
</feature>
<dbReference type="InterPro" id="IPR050452">
    <property type="entry name" value="Metacaspase"/>
</dbReference>
<dbReference type="GO" id="GO:0006508">
    <property type="term" value="P:proteolysis"/>
    <property type="evidence" value="ECO:0007669"/>
    <property type="project" value="UniProtKB-KW"/>
</dbReference>
<proteinExistence type="inferred from homology"/>
<feature type="region of interest" description="Disordered" evidence="2">
    <location>
        <begin position="184"/>
        <end position="216"/>
    </location>
</feature>